<feature type="transmembrane region" description="Helical" evidence="10">
    <location>
        <begin position="135"/>
        <end position="154"/>
    </location>
</feature>
<keyword evidence="7 10" id="KW-1133">Transmembrane helix</keyword>
<comment type="subcellular location">
    <subcellularLocation>
        <location evidence="1">Endoplasmic reticulum membrane</location>
        <topology evidence="1">Single-pass type I membrane protein</topology>
    </subcellularLocation>
</comment>
<feature type="domain" description="ER membrane protein complex subunit 1 C-terminal" evidence="11">
    <location>
        <begin position="4"/>
        <end position="162"/>
    </location>
</feature>
<accession>A0A7S3N288</accession>
<keyword evidence="8 10" id="KW-0472">Membrane</keyword>
<evidence type="ECO:0000256" key="2">
    <source>
        <dbReference type="ARBA" id="ARBA00007904"/>
    </source>
</evidence>
<dbReference type="PANTHER" id="PTHR21573">
    <property type="entry name" value="ER MEMBRANE PROTEIN COMPLEX SUBUNIT 1"/>
    <property type="match status" value="1"/>
</dbReference>
<evidence type="ECO:0000256" key="3">
    <source>
        <dbReference type="ARBA" id="ARBA00020824"/>
    </source>
</evidence>
<reference evidence="12" key="1">
    <citation type="submission" date="2021-01" db="EMBL/GenBank/DDBJ databases">
        <authorList>
            <person name="Corre E."/>
            <person name="Pelletier E."/>
            <person name="Niang G."/>
            <person name="Scheremetjew M."/>
            <person name="Finn R."/>
            <person name="Kale V."/>
            <person name="Holt S."/>
            <person name="Cochrane G."/>
            <person name="Meng A."/>
            <person name="Brown T."/>
            <person name="Cohen L."/>
        </authorList>
    </citation>
    <scope>NUCLEOTIDE SEQUENCE</scope>
    <source>
        <strain evidence="12">S3</strain>
    </source>
</reference>
<evidence type="ECO:0000256" key="1">
    <source>
        <dbReference type="ARBA" id="ARBA00004115"/>
    </source>
</evidence>
<dbReference type="PANTHER" id="PTHR21573:SF0">
    <property type="entry name" value="ER MEMBRANE PROTEIN COMPLEX SUBUNIT 1"/>
    <property type="match status" value="1"/>
</dbReference>
<evidence type="ECO:0000256" key="7">
    <source>
        <dbReference type="ARBA" id="ARBA00022989"/>
    </source>
</evidence>
<evidence type="ECO:0000313" key="12">
    <source>
        <dbReference type="EMBL" id="CAE0333282.1"/>
    </source>
</evidence>
<dbReference type="EMBL" id="HBIH01035007">
    <property type="protein sequence ID" value="CAE0333282.1"/>
    <property type="molecule type" value="Transcribed_RNA"/>
</dbReference>
<dbReference type="Pfam" id="PF07774">
    <property type="entry name" value="EMC1_C"/>
    <property type="match status" value="1"/>
</dbReference>
<gene>
    <name evidence="12" type="ORF">SINC0208_LOCUS13920</name>
</gene>
<name>A0A7S3N288_9SPIT</name>
<keyword evidence="6" id="KW-0256">Endoplasmic reticulum</keyword>
<sequence>MSHVTNKALVFITSNNQVYSVEHQLYTARRQTKEEAEAAKERELEQSLSLLPKNETDLLDVKSVLFPQYDGMIPQRNTKFISYDLDLVNLDKLISFSTRLESTSAILATGHDVFFARFMPEGNFDRLNENFKSPLLFGVIVVLVVALFAAQTYIKNKELKEAFLKK</sequence>
<evidence type="ECO:0000256" key="6">
    <source>
        <dbReference type="ARBA" id="ARBA00022824"/>
    </source>
</evidence>
<dbReference type="InterPro" id="IPR026895">
    <property type="entry name" value="EMC1"/>
</dbReference>
<organism evidence="12">
    <name type="scientific">Strombidium inclinatum</name>
    <dbReference type="NCBI Taxonomy" id="197538"/>
    <lineage>
        <taxon>Eukaryota</taxon>
        <taxon>Sar</taxon>
        <taxon>Alveolata</taxon>
        <taxon>Ciliophora</taxon>
        <taxon>Intramacronucleata</taxon>
        <taxon>Spirotrichea</taxon>
        <taxon>Oligotrichia</taxon>
        <taxon>Strombidiidae</taxon>
        <taxon>Strombidium</taxon>
    </lineage>
</organism>
<evidence type="ECO:0000256" key="8">
    <source>
        <dbReference type="ARBA" id="ARBA00023136"/>
    </source>
</evidence>
<dbReference type="AlphaFoldDB" id="A0A7S3N288"/>
<evidence type="ECO:0000256" key="10">
    <source>
        <dbReference type="SAM" id="Phobius"/>
    </source>
</evidence>
<dbReference type="GO" id="GO:0034975">
    <property type="term" value="P:protein folding in endoplasmic reticulum"/>
    <property type="evidence" value="ECO:0007669"/>
    <property type="project" value="TreeGrafter"/>
</dbReference>
<evidence type="ECO:0000259" key="11">
    <source>
        <dbReference type="Pfam" id="PF07774"/>
    </source>
</evidence>
<keyword evidence="4 10" id="KW-0812">Transmembrane</keyword>
<proteinExistence type="inferred from homology"/>
<keyword evidence="5" id="KW-0732">Signal</keyword>
<protein>
    <recommendedName>
        <fullName evidence="3">ER membrane protein complex subunit 1</fullName>
    </recommendedName>
</protein>
<evidence type="ECO:0000256" key="9">
    <source>
        <dbReference type="ARBA" id="ARBA00023180"/>
    </source>
</evidence>
<evidence type="ECO:0000256" key="5">
    <source>
        <dbReference type="ARBA" id="ARBA00022729"/>
    </source>
</evidence>
<comment type="similarity">
    <text evidence="2">Belongs to the EMC1 family.</text>
</comment>
<keyword evidence="9" id="KW-0325">Glycoprotein</keyword>
<dbReference type="GO" id="GO:0072546">
    <property type="term" value="C:EMC complex"/>
    <property type="evidence" value="ECO:0007669"/>
    <property type="project" value="InterPro"/>
</dbReference>
<dbReference type="InterPro" id="IPR011678">
    <property type="entry name" value="EMC1_C"/>
</dbReference>
<evidence type="ECO:0000256" key="4">
    <source>
        <dbReference type="ARBA" id="ARBA00022692"/>
    </source>
</evidence>